<dbReference type="AlphaFoldDB" id="A0A9P9YZC4"/>
<dbReference type="InterPro" id="IPR004145">
    <property type="entry name" value="DUF243"/>
</dbReference>
<evidence type="ECO:0000313" key="4">
    <source>
        <dbReference type="Proteomes" id="UP001059596"/>
    </source>
</evidence>
<reference evidence="3" key="1">
    <citation type="journal article" date="2023" name="Genome Biol. Evol.">
        <title>Long-read-based Genome Assembly of Drosophila gunungcola Reveals Fewer Chemosensory Genes in Flower-breeding Species.</title>
        <authorList>
            <person name="Negi A."/>
            <person name="Liao B.Y."/>
            <person name="Yeh S.D."/>
        </authorList>
    </citation>
    <scope>NUCLEOTIDE SEQUENCE</scope>
    <source>
        <strain evidence="3">Sukarami</strain>
    </source>
</reference>
<gene>
    <name evidence="3" type="ORF">M5D96_002100</name>
</gene>
<name>A0A9P9YZC4_9MUSC</name>
<dbReference type="SMART" id="SM00690">
    <property type="entry name" value="DM5"/>
    <property type="match status" value="2"/>
</dbReference>
<evidence type="ECO:0000259" key="2">
    <source>
        <dbReference type="SMART" id="SM00690"/>
    </source>
</evidence>
<sequence length="573" mass="58122">MRAFIVMCLVAVACADKLGYNYQPVGHSSSGLSFAPGSGSIGGGSIGGGSIGGGSFGGGSIGGGSIGGGLIGGGSLGGGSLGGGSLGGGAIGGLSGLGGLGGGDSLSAPVSYNAPAPSAELEKEFFTFSANEQDFDEPQELERVASSVNKGLRVVFIKGPENRGLENAALALAKQAAQQETAIYVLNKQADIGDLAQKLNAIRNNNNNKPEVHFVKYRTPEDAANAQRAIQSQYDQLGGSSQSHNGGVASALNFASAGPVQKANAQIPENAYLPTSVFRRRFQRHKQFKPQSKRTSNQLKMRAFIVMCLVAVACADKLGYNYQPVGHSSSGLSFAPGSGSIGGGSIGGGSIGGGSIGGGSLGGGSLGGGSLGGGSIGGGIDSGLGGLGGLGGGDSLSAPVSYNAPAPSAELEKEFFTFSANEQDFDEPQELERVAGSVNKGLRVVFIKGPENRGLENAALALAKQAAQQETAIYVLNKQADIGDLAQKLNAIRNNNNNKPEVHFVKYRTPEDAANAQRAIQGQYDQLGGSSQAHDGGVAPALNFASAGPVQKANAQIPENSYLPTSVFRRLRF</sequence>
<dbReference type="PANTHER" id="PTHR31927:SF2">
    <property type="entry name" value="FI07246P-RELATED"/>
    <property type="match status" value="1"/>
</dbReference>
<feature type="signal peptide" evidence="1">
    <location>
        <begin position="1"/>
        <end position="15"/>
    </location>
</feature>
<feature type="domain" description="DUF243" evidence="2">
    <location>
        <begin position="119"/>
        <end position="220"/>
    </location>
</feature>
<dbReference type="GO" id="GO:0008010">
    <property type="term" value="F:structural constituent of chitin-based larval cuticle"/>
    <property type="evidence" value="ECO:0007669"/>
    <property type="project" value="TreeGrafter"/>
</dbReference>
<dbReference type="PANTHER" id="PTHR31927">
    <property type="entry name" value="FI07246P-RELATED-RELATED"/>
    <property type="match status" value="1"/>
</dbReference>
<dbReference type="Pfam" id="PF03103">
    <property type="entry name" value="DUF243"/>
    <property type="match status" value="2"/>
</dbReference>
<proteinExistence type="predicted"/>
<protein>
    <recommendedName>
        <fullName evidence="2">DUF243 domain-containing protein</fullName>
    </recommendedName>
</protein>
<evidence type="ECO:0000256" key="1">
    <source>
        <dbReference type="SAM" id="SignalP"/>
    </source>
</evidence>
<keyword evidence="4" id="KW-1185">Reference proteome</keyword>
<dbReference type="GO" id="GO:0040003">
    <property type="term" value="P:chitin-based cuticle development"/>
    <property type="evidence" value="ECO:0007669"/>
    <property type="project" value="TreeGrafter"/>
</dbReference>
<dbReference type="EMBL" id="JAMKOV010000001">
    <property type="protein sequence ID" value="KAI8045911.1"/>
    <property type="molecule type" value="Genomic_DNA"/>
</dbReference>
<feature type="domain" description="DUF243" evidence="2">
    <location>
        <begin position="409"/>
        <end position="510"/>
    </location>
</feature>
<feature type="chain" id="PRO_5040379556" description="DUF243 domain-containing protein" evidence="1">
    <location>
        <begin position="16"/>
        <end position="573"/>
    </location>
</feature>
<evidence type="ECO:0000313" key="3">
    <source>
        <dbReference type="EMBL" id="KAI8045911.1"/>
    </source>
</evidence>
<accession>A0A9P9YZC4</accession>
<comment type="caution">
    <text evidence="3">The sequence shown here is derived from an EMBL/GenBank/DDBJ whole genome shotgun (WGS) entry which is preliminary data.</text>
</comment>
<dbReference type="GO" id="GO:0062129">
    <property type="term" value="C:chitin-based extracellular matrix"/>
    <property type="evidence" value="ECO:0007669"/>
    <property type="project" value="TreeGrafter"/>
</dbReference>
<dbReference type="Proteomes" id="UP001059596">
    <property type="component" value="Chromosome 3R"/>
</dbReference>
<keyword evidence="1" id="KW-0732">Signal</keyword>
<organism evidence="3 4">
    <name type="scientific">Drosophila gunungcola</name>
    <name type="common">fruit fly</name>
    <dbReference type="NCBI Taxonomy" id="103775"/>
    <lineage>
        <taxon>Eukaryota</taxon>
        <taxon>Metazoa</taxon>
        <taxon>Ecdysozoa</taxon>
        <taxon>Arthropoda</taxon>
        <taxon>Hexapoda</taxon>
        <taxon>Insecta</taxon>
        <taxon>Pterygota</taxon>
        <taxon>Neoptera</taxon>
        <taxon>Endopterygota</taxon>
        <taxon>Diptera</taxon>
        <taxon>Brachycera</taxon>
        <taxon>Muscomorpha</taxon>
        <taxon>Ephydroidea</taxon>
        <taxon>Drosophilidae</taxon>
        <taxon>Drosophila</taxon>
        <taxon>Sophophora</taxon>
    </lineage>
</organism>